<reference evidence="2 3" key="2">
    <citation type="journal article" date="2018" name="Plant J.">
        <title>The Physcomitrella patens chromosome-scale assembly reveals moss genome structure and evolution.</title>
        <authorList>
            <person name="Lang D."/>
            <person name="Ullrich K.K."/>
            <person name="Murat F."/>
            <person name="Fuchs J."/>
            <person name="Jenkins J."/>
            <person name="Haas F.B."/>
            <person name="Piednoel M."/>
            <person name="Gundlach H."/>
            <person name="Van Bel M."/>
            <person name="Meyberg R."/>
            <person name="Vives C."/>
            <person name="Morata J."/>
            <person name="Symeonidi A."/>
            <person name="Hiss M."/>
            <person name="Muchero W."/>
            <person name="Kamisugi Y."/>
            <person name="Saleh O."/>
            <person name="Blanc G."/>
            <person name="Decker E.L."/>
            <person name="van Gessel N."/>
            <person name="Grimwood J."/>
            <person name="Hayes R.D."/>
            <person name="Graham S.W."/>
            <person name="Gunter L.E."/>
            <person name="McDaniel S.F."/>
            <person name="Hoernstein S.N.W."/>
            <person name="Larsson A."/>
            <person name="Li F.W."/>
            <person name="Perroud P.F."/>
            <person name="Phillips J."/>
            <person name="Ranjan P."/>
            <person name="Rokshar D.S."/>
            <person name="Rothfels C.J."/>
            <person name="Schneider L."/>
            <person name="Shu S."/>
            <person name="Stevenson D.W."/>
            <person name="Thummler F."/>
            <person name="Tillich M."/>
            <person name="Villarreal Aguilar J.C."/>
            <person name="Widiez T."/>
            <person name="Wong G.K."/>
            <person name="Wymore A."/>
            <person name="Zhang Y."/>
            <person name="Zimmer A.D."/>
            <person name="Quatrano R.S."/>
            <person name="Mayer K.F.X."/>
            <person name="Goodstein D."/>
            <person name="Casacuberta J.M."/>
            <person name="Vandepoele K."/>
            <person name="Reski R."/>
            <person name="Cuming A.C."/>
            <person name="Tuskan G.A."/>
            <person name="Maumus F."/>
            <person name="Salse J."/>
            <person name="Schmutz J."/>
            <person name="Rensing S.A."/>
        </authorList>
    </citation>
    <scope>NUCLEOTIDE SEQUENCE [LARGE SCALE GENOMIC DNA]</scope>
    <source>
        <strain evidence="2 3">cv. Gransden 2004</strain>
    </source>
</reference>
<evidence type="ECO:0000256" key="1">
    <source>
        <dbReference type="SAM" id="MobiDB-lite"/>
    </source>
</evidence>
<dbReference type="Proteomes" id="UP000006727">
    <property type="component" value="Chromosome 20"/>
</dbReference>
<keyword evidence="3" id="KW-1185">Reference proteome</keyword>
<feature type="compositionally biased region" description="Low complexity" evidence="1">
    <location>
        <begin position="489"/>
        <end position="500"/>
    </location>
</feature>
<feature type="region of interest" description="Disordered" evidence="1">
    <location>
        <begin position="672"/>
        <end position="697"/>
    </location>
</feature>
<evidence type="ECO:0000313" key="2">
    <source>
        <dbReference type="EnsemblPlants" id="PAC:32945331.CDS.1"/>
    </source>
</evidence>
<evidence type="ECO:0000313" key="3">
    <source>
        <dbReference type="Proteomes" id="UP000006727"/>
    </source>
</evidence>
<feature type="compositionally biased region" description="Basic residues" evidence="1">
    <location>
        <begin position="556"/>
        <end position="570"/>
    </location>
</feature>
<reference evidence="2 3" key="1">
    <citation type="journal article" date="2008" name="Science">
        <title>The Physcomitrella genome reveals evolutionary insights into the conquest of land by plants.</title>
        <authorList>
            <person name="Rensing S."/>
            <person name="Lang D."/>
            <person name="Zimmer A."/>
            <person name="Terry A."/>
            <person name="Salamov A."/>
            <person name="Shapiro H."/>
            <person name="Nishiyama T."/>
            <person name="Perroud P.-F."/>
            <person name="Lindquist E."/>
            <person name="Kamisugi Y."/>
            <person name="Tanahashi T."/>
            <person name="Sakakibara K."/>
            <person name="Fujita T."/>
            <person name="Oishi K."/>
            <person name="Shin-I T."/>
            <person name="Kuroki Y."/>
            <person name="Toyoda A."/>
            <person name="Suzuki Y."/>
            <person name="Hashimoto A."/>
            <person name="Yamaguchi K."/>
            <person name="Sugano A."/>
            <person name="Kohara Y."/>
            <person name="Fujiyama A."/>
            <person name="Anterola A."/>
            <person name="Aoki S."/>
            <person name="Ashton N."/>
            <person name="Barbazuk W.B."/>
            <person name="Barker E."/>
            <person name="Bennetzen J."/>
            <person name="Bezanilla M."/>
            <person name="Blankenship R."/>
            <person name="Cho S.H."/>
            <person name="Dutcher S."/>
            <person name="Estelle M."/>
            <person name="Fawcett J.A."/>
            <person name="Gundlach H."/>
            <person name="Hanada K."/>
            <person name="Heyl A."/>
            <person name="Hicks K.A."/>
            <person name="Hugh J."/>
            <person name="Lohr M."/>
            <person name="Mayer K."/>
            <person name="Melkozernov A."/>
            <person name="Murata T."/>
            <person name="Nelson D."/>
            <person name="Pils B."/>
            <person name="Prigge M."/>
            <person name="Reiss B."/>
            <person name="Renner T."/>
            <person name="Rombauts S."/>
            <person name="Rushton P."/>
            <person name="Sanderfoot A."/>
            <person name="Schween G."/>
            <person name="Shiu S.-H."/>
            <person name="Stueber K."/>
            <person name="Theodoulou F.L."/>
            <person name="Tu H."/>
            <person name="Van de Peer Y."/>
            <person name="Verrier P.J."/>
            <person name="Waters E."/>
            <person name="Wood A."/>
            <person name="Yang L."/>
            <person name="Cove D."/>
            <person name="Cuming A."/>
            <person name="Hasebe M."/>
            <person name="Lucas S."/>
            <person name="Mishler D.B."/>
            <person name="Reski R."/>
            <person name="Grigoriev I."/>
            <person name="Quatrano R.S."/>
            <person name="Boore J.L."/>
        </authorList>
    </citation>
    <scope>NUCLEOTIDE SEQUENCE [LARGE SCALE GENOMIC DNA]</scope>
    <source>
        <strain evidence="2 3">cv. Gransden 2004</strain>
    </source>
</reference>
<feature type="region of interest" description="Disordered" evidence="1">
    <location>
        <begin position="151"/>
        <end position="175"/>
    </location>
</feature>
<dbReference type="InParanoid" id="A0A7I3ZKJ0"/>
<dbReference type="EMBL" id="ABEU02000020">
    <property type="status" value="NOT_ANNOTATED_CDS"/>
    <property type="molecule type" value="Genomic_DNA"/>
</dbReference>
<organism evidence="2 3">
    <name type="scientific">Physcomitrium patens</name>
    <name type="common">Spreading-leaved earth moss</name>
    <name type="synonym">Physcomitrella patens</name>
    <dbReference type="NCBI Taxonomy" id="3218"/>
    <lineage>
        <taxon>Eukaryota</taxon>
        <taxon>Viridiplantae</taxon>
        <taxon>Streptophyta</taxon>
        <taxon>Embryophyta</taxon>
        <taxon>Bryophyta</taxon>
        <taxon>Bryophytina</taxon>
        <taxon>Bryopsida</taxon>
        <taxon>Funariidae</taxon>
        <taxon>Funariales</taxon>
        <taxon>Funariaceae</taxon>
        <taxon>Physcomitrium</taxon>
    </lineage>
</organism>
<proteinExistence type="predicted"/>
<dbReference type="AlphaFoldDB" id="A0A7I3ZKJ0"/>
<dbReference type="PROSITE" id="PS51257">
    <property type="entry name" value="PROKAR_LIPOPROTEIN"/>
    <property type="match status" value="1"/>
</dbReference>
<accession>A0A7I3ZKJ0</accession>
<sequence length="697" mass="76548">MPSRCNRPGSATYGQTCTSGALLACSKHIPLHPHPQPQYSQHRQPSHFLSHIISRHSCSYPGALHRPTATRPTIIISYHTNNQPVLNLNPNASASQPPCHNTLQFLRLRLPAMSVTTTTLHSYPSRRRSHNTTLPSPCFLCANTTRTSTTNTISLPPHINPRCTSPHAPRSPREAHQIRIPTTLARGNHLLATLPEPLALRVFPHAATLARHHQPVAPILATPAVHLLALLYPHERVRMLQPALPPRIAPAPRCLLSPLHHRLPARLLAPALEPHAAQKLHRPSHGLSLGLSSRIRRLVRARPSQERNAPQLPALQPAHGHGISNPCPLLLAHAHVRPHPRPSGSRSLPLIQQECSEFRHRISRPREPDRAPLRFHIVRAPAIKLPRLHDATIVAVRQHARHHVRTTTVAVGPLVQRKHGAREGASPSRSLALLRSLSLSLSLSLSIYIYIYIYIYLAHKLPIVSLSADGCHHRRRPAPYPAPSQKLAPISPTTPLSTLPRPLPSFAPRATQQPAILRTTPRRTRTAKTTSCAYPKPPQPQQIQRRAASRPTALRPVRKPTRLHQTARRRPISACCHPLAPATMCLQAEPAAQPPPDSPRKTRLRINSSMRPASCTSPSAAWACDVARPRTPATPPRHPNTLRDDAAAAARIQAGQCGRTLPTGVLAGLLSFSPPPSVESDVVTQQQVSAGLPPEWL</sequence>
<protein>
    <submittedName>
        <fullName evidence="2">Uncharacterized protein</fullName>
    </submittedName>
</protein>
<dbReference type="Gramene" id="Pp3c20_6570V3.2">
    <property type="protein sequence ID" value="PAC:32945331.CDS.1"/>
    <property type="gene ID" value="Pp3c20_6570"/>
</dbReference>
<dbReference type="EnsemblPlants" id="Pp3c20_6570V3.2">
    <property type="protein sequence ID" value="PAC:32945331.CDS.1"/>
    <property type="gene ID" value="Pp3c20_6570"/>
</dbReference>
<feature type="region of interest" description="Disordered" evidence="1">
    <location>
        <begin position="472"/>
        <end position="570"/>
    </location>
</feature>
<name>A0A7I3ZKJ0_PHYPA</name>
<reference evidence="2" key="3">
    <citation type="submission" date="2020-12" db="UniProtKB">
        <authorList>
            <consortium name="EnsemblPlants"/>
        </authorList>
    </citation>
    <scope>IDENTIFICATION</scope>
</reference>